<accession>A0ABV7ST72</accession>
<evidence type="ECO:0000259" key="1">
    <source>
        <dbReference type="Pfam" id="PF00535"/>
    </source>
</evidence>
<sequence>MTSFSICIPNYNYEKYVEQTVRSALDHPETGQVIFNDNASTDRSVEIVRAIADPRLEVRVNRWNVGFAGNLDLACQGATGDRIVLLSSDDLLNPGALGAYARLADALGDKADRAVFDATADVIDGDGVRTGSVEMNRKLWHGARLDADLSRAVGGDVWRIDAATLLRNSVLLLRSPFQFASTCYSRGLFDSVEGFHAVRLSGPDKFLNWKLLAVADEAFHVDLPLVSYRWHNQNQFSVQTSQRSLRHMTDQYVSTFDTPPEILARAKVDNATLAAAFIEQDVALRGLKLLAEGRRDEAQRGVWLGYAAYPHLARRNRKVRLLQGLLAMGPVGGFAARKALDRAMRRWQQPG</sequence>
<dbReference type="RefSeq" id="WP_261295371.1">
    <property type="nucleotide sequence ID" value="NZ_JANQBK010000015.1"/>
</dbReference>
<dbReference type="InterPro" id="IPR029044">
    <property type="entry name" value="Nucleotide-diphossugar_trans"/>
</dbReference>
<organism evidence="2 3">
    <name type="scientific">Sphingomonas hylomeconis</name>
    <dbReference type="NCBI Taxonomy" id="1395958"/>
    <lineage>
        <taxon>Bacteria</taxon>
        <taxon>Pseudomonadati</taxon>
        <taxon>Pseudomonadota</taxon>
        <taxon>Alphaproteobacteria</taxon>
        <taxon>Sphingomonadales</taxon>
        <taxon>Sphingomonadaceae</taxon>
        <taxon>Sphingomonas</taxon>
    </lineage>
</organism>
<evidence type="ECO:0000313" key="3">
    <source>
        <dbReference type="Proteomes" id="UP001595713"/>
    </source>
</evidence>
<dbReference type="CDD" id="cd00761">
    <property type="entry name" value="Glyco_tranf_GTA_type"/>
    <property type="match status" value="1"/>
</dbReference>
<dbReference type="InterPro" id="IPR050834">
    <property type="entry name" value="Glycosyltransf_2"/>
</dbReference>
<dbReference type="PANTHER" id="PTHR43685:SF11">
    <property type="entry name" value="GLYCOSYLTRANSFERASE TAGX-RELATED"/>
    <property type="match status" value="1"/>
</dbReference>
<protein>
    <submittedName>
        <fullName evidence="2">Glycosyltransferase family 2 protein</fullName>
        <ecNumber evidence="2">2.4.-.-</ecNumber>
    </submittedName>
</protein>
<reference evidence="3" key="1">
    <citation type="journal article" date="2019" name="Int. J. Syst. Evol. Microbiol.">
        <title>The Global Catalogue of Microorganisms (GCM) 10K type strain sequencing project: providing services to taxonomists for standard genome sequencing and annotation.</title>
        <authorList>
            <consortium name="The Broad Institute Genomics Platform"/>
            <consortium name="The Broad Institute Genome Sequencing Center for Infectious Disease"/>
            <person name="Wu L."/>
            <person name="Ma J."/>
        </authorList>
    </citation>
    <scope>NUCLEOTIDE SEQUENCE [LARGE SCALE GENOMIC DNA]</scope>
    <source>
        <strain evidence="3">KCTC 42739</strain>
    </source>
</reference>
<dbReference type="InterPro" id="IPR001173">
    <property type="entry name" value="Glyco_trans_2-like"/>
</dbReference>
<dbReference type="PANTHER" id="PTHR43685">
    <property type="entry name" value="GLYCOSYLTRANSFERASE"/>
    <property type="match status" value="1"/>
</dbReference>
<dbReference type="Gene3D" id="3.90.550.10">
    <property type="entry name" value="Spore Coat Polysaccharide Biosynthesis Protein SpsA, Chain A"/>
    <property type="match status" value="1"/>
</dbReference>
<dbReference type="GO" id="GO:0016757">
    <property type="term" value="F:glycosyltransferase activity"/>
    <property type="evidence" value="ECO:0007669"/>
    <property type="project" value="UniProtKB-KW"/>
</dbReference>
<keyword evidence="2" id="KW-0808">Transferase</keyword>
<dbReference type="Pfam" id="PF00535">
    <property type="entry name" value="Glycos_transf_2"/>
    <property type="match status" value="1"/>
</dbReference>
<keyword evidence="2" id="KW-0328">Glycosyltransferase</keyword>
<keyword evidence="3" id="KW-1185">Reference proteome</keyword>
<dbReference type="Proteomes" id="UP001595713">
    <property type="component" value="Unassembled WGS sequence"/>
</dbReference>
<comment type="caution">
    <text evidence="2">The sequence shown here is derived from an EMBL/GenBank/DDBJ whole genome shotgun (WGS) entry which is preliminary data.</text>
</comment>
<name>A0ABV7ST72_9SPHN</name>
<dbReference type="EMBL" id="JBHRXP010000003">
    <property type="protein sequence ID" value="MFC3580149.1"/>
    <property type="molecule type" value="Genomic_DNA"/>
</dbReference>
<dbReference type="EC" id="2.4.-.-" evidence="2"/>
<proteinExistence type="predicted"/>
<dbReference type="SUPFAM" id="SSF53448">
    <property type="entry name" value="Nucleotide-diphospho-sugar transferases"/>
    <property type="match status" value="1"/>
</dbReference>
<evidence type="ECO:0000313" key="2">
    <source>
        <dbReference type="EMBL" id="MFC3580149.1"/>
    </source>
</evidence>
<feature type="domain" description="Glycosyltransferase 2-like" evidence="1">
    <location>
        <begin position="5"/>
        <end position="109"/>
    </location>
</feature>
<gene>
    <name evidence="2" type="ORF">ACFONA_08210</name>
</gene>